<dbReference type="EMBL" id="BAHC01000168">
    <property type="protein sequence ID" value="GAB92232.1"/>
    <property type="molecule type" value="Genomic_DNA"/>
</dbReference>
<dbReference type="Proteomes" id="UP000008363">
    <property type="component" value="Unassembled WGS sequence"/>
</dbReference>
<gene>
    <name evidence="2" type="ORF">GORHZ_168_00300</name>
</gene>
<accession>K6WJ88</accession>
<evidence type="ECO:0000259" key="1">
    <source>
        <dbReference type="Pfam" id="PF16170"/>
    </source>
</evidence>
<comment type="caution">
    <text evidence="2">The sequence shown here is derived from an EMBL/GenBank/DDBJ whole genome shotgun (WGS) entry which is preliminary data.</text>
</comment>
<dbReference type="STRING" id="1108045.GORHZ_168_00300"/>
<reference evidence="2 3" key="1">
    <citation type="submission" date="2012-08" db="EMBL/GenBank/DDBJ databases">
        <title>Whole genome shotgun sequence of Gordonia rhizosphera NBRC 16068.</title>
        <authorList>
            <person name="Takarada H."/>
            <person name="Isaki S."/>
            <person name="Hosoyama A."/>
            <person name="Tsuchikane K."/>
            <person name="Katsumata H."/>
            <person name="Baba S."/>
            <person name="Ohji S."/>
            <person name="Yamazaki S."/>
            <person name="Fujita N."/>
        </authorList>
    </citation>
    <scope>NUCLEOTIDE SEQUENCE [LARGE SCALE GENOMIC DNA]</scope>
    <source>
        <strain evidence="2 3">NBRC 16068</strain>
    </source>
</reference>
<proteinExistence type="predicted"/>
<dbReference type="OrthoDB" id="3683556at2"/>
<dbReference type="RefSeq" id="WP_006336438.1">
    <property type="nucleotide sequence ID" value="NZ_BAHC01000168.1"/>
</dbReference>
<protein>
    <recommendedName>
        <fullName evidence="1">DUF4873 domain-containing protein</fullName>
    </recommendedName>
</protein>
<dbReference type="eggNOG" id="COG2072">
    <property type="taxonomic scope" value="Bacteria"/>
</dbReference>
<dbReference type="InterPro" id="IPR032371">
    <property type="entry name" value="DUF4873"/>
</dbReference>
<keyword evidence="3" id="KW-1185">Reference proteome</keyword>
<dbReference type="AlphaFoldDB" id="K6WJ88"/>
<evidence type="ECO:0000313" key="2">
    <source>
        <dbReference type="EMBL" id="GAB92232.1"/>
    </source>
</evidence>
<dbReference type="Pfam" id="PF16170">
    <property type="entry name" value="DUF4873"/>
    <property type="match status" value="1"/>
</dbReference>
<sequence length="225" mass="24564">MTAAVAVIGTGPGAAALRERITRSPLAIRIVGAPEGAALVIREGPPAPRSYLGLADAARPDEFVLHDARAVGYLADLIEHFVVSAATSVAVRRPIQAEWARIGSDRRQRRRLRHFRESDYDWVGPESIEEGVFSGEGVLTGDDAPLRVRLRLLGHVDPLDGHYHWGGTAFGPQVRDWKQRRISWVEVSIDGREPVPARLTEITPLGDVRIVGEGAPPYALEPLLV</sequence>
<feature type="domain" description="DUF4873" evidence="1">
    <location>
        <begin position="132"/>
        <end position="219"/>
    </location>
</feature>
<evidence type="ECO:0000313" key="3">
    <source>
        <dbReference type="Proteomes" id="UP000008363"/>
    </source>
</evidence>
<organism evidence="2 3">
    <name type="scientific">Gordonia rhizosphera NBRC 16068</name>
    <dbReference type="NCBI Taxonomy" id="1108045"/>
    <lineage>
        <taxon>Bacteria</taxon>
        <taxon>Bacillati</taxon>
        <taxon>Actinomycetota</taxon>
        <taxon>Actinomycetes</taxon>
        <taxon>Mycobacteriales</taxon>
        <taxon>Gordoniaceae</taxon>
        <taxon>Gordonia</taxon>
    </lineage>
</organism>
<name>K6WJ88_9ACTN</name>